<protein>
    <recommendedName>
        <fullName evidence="3">NACHT domain-containing protein</fullName>
    </recommendedName>
</protein>
<comment type="caution">
    <text evidence="1">The sequence shown here is derived from an EMBL/GenBank/DDBJ whole genome shotgun (WGS) entry which is preliminary data.</text>
</comment>
<evidence type="ECO:0000313" key="2">
    <source>
        <dbReference type="Proteomes" id="UP000267003"/>
    </source>
</evidence>
<dbReference type="AlphaFoldDB" id="A0A3A8PMH2"/>
<sequence>MIHQVDFRAGDQGQPLGKTLFIKYLMHGSDRLSVFLSAESCRNGVVEAIQSKLEGHAKDIAFLQSIIYSGALDIYIDGLNEVAADTRARIVHFVERNYQGNILIATQRLEWVPPATARLYVLQPLPEAAIEQFLVSREPLHSDAQHLRGAEYREACREFVRRSLHSSEPDELRRAMAEILSNPMDLSVIAQMLAERQTPDLFRLRWQQYETMASSYREIYLSQFPLTSFSEEAYQMRLNGSPSLPEERFGKEILRLESCRMVVRRQWAGPDGKERREWHFRHDKIQEFFIAQTFLGVKNTRVSAHVGDPRFRGVYFMLVALLEHDEARQLRDMLVEHAAESRDHSVSDDFVNLLKARQVVEAAILARMLPVSVLK</sequence>
<dbReference type="EMBL" id="RAWK01000281">
    <property type="protein sequence ID" value="RKH56420.1"/>
    <property type="molecule type" value="Genomic_DNA"/>
</dbReference>
<name>A0A3A8PMH2_9BACT</name>
<reference evidence="2" key="1">
    <citation type="submission" date="2018-09" db="EMBL/GenBank/DDBJ databases">
        <authorList>
            <person name="Livingstone P.G."/>
            <person name="Whitworth D.E."/>
        </authorList>
    </citation>
    <scope>NUCLEOTIDE SEQUENCE [LARGE SCALE GENOMIC DNA]</scope>
    <source>
        <strain evidence="2">AB050A</strain>
    </source>
</reference>
<gene>
    <name evidence="1" type="ORF">D7W81_33900</name>
</gene>
<proteinExistence type="predicted"/>
<accession>A0A3A8PMH2</accession>
<organism evidence="1 2">
    <name type="scientific">Corallococcus aberystwythensis</name>
    <dbReference type="NCBI Taxonomy" id="2316722"/>
    <lineage>
        <taxon>Bacteria</taxon>
        <taxon>Pseudomonadati</taxon>
        <taxon>Myxococcota</taxon>
        <taxon>Myxococcia</taxon>
        <taxon>Myxococcales</taxon>
        <taxon>Cystobacterineae</taxon>
        <taxon>Myxococcaceae</taxon>
        <taxon>Corallococcus</taxon>
    </lineage>
</organism>
<evidence type="ECO:0008006" key="3">
    <source>
        <dbReference type="Google" id="ProtNLM"/>
    </source>
</evidence>
<evidence type="ECO:0000313" key="1">
    <source>
        <dbReference type="EMBL" id="RKH56420.1"/>
    </source>
</evidence>
<dbReference type="OrthoDB" id="448481at2"/>
<dbReference type="RefSeq" id="WP_120559546.1">
    <property type="nucleotide sequence ID" value="NZ_RAWK01000281.1"/>
</dbReference>
<dbReference type="Proteomes" id="UP000267003">
    <property type="component" value="Unassembled WGS sequence"/>
</dbReference>
<keyword evidence="2" id="KW-1185">Reference proteome</keyword>